<organism evidence="6 7">
    <name type="scientific">Pocillopora meandrina</name>
    <dbReference type="NCBI Taxonomy" id="46732"/>
    <lineage>
        <taxon>Eukaryota</taxon>
        <taxon>Metazoa</taxon>
        <taxon>Cnidaria</taxon>
        <taxon>Anthozoa</taxon>
        <taxon>Hexacorallia</taxon>
        <taxon>Scleractinia</taxon>
        <taxon>Astrocoeniina</taxon>
        <taxon>Pocilloporidae</taxon>
        <taxon>Pocillopora</taxon>
    </lineage>
</organism>
<accession>A0AAU9XUY1</accession>
<feature type="zinc finger region" description="TRAF-type" evidence="4">
    <location>
        <begin position="133"/>
        <end position="176"/>
    </location>
</feature>
<reference evidence="6 7" key="1">
    <citation type="submission" date="2022-05" db="EMBL/GenBank/DDBJ databases">
        <authorList>
            <consortium name="Genoscope - CEA"/>
            <person name="William W."/>
        </authorList>
    </citation>
    <scope>NUCLEOTIDE SEQUENCE [LARGE SCALE GENOMIC DNA]</scope>
</reference>
<keyword evidence="1 4" id="KW-0479">Metal-binding</keyword>
<sequence>MNRPVSLLCGHSGCQECIHQLISNQSGGGREKACAVCREPINEHMLNISIPLSSVISKLNVKCTNVGCAWVGEHGSKERHQETCSFLLLECPNGCPGSHLRDSLERHLEICPQGKVPCKYCTAEVERYILDQHEPTCQEKPGPCPLNCGQNLPRSHVHLHLDECPKRMMKCSVAGCNNFYQLGMENAHNELYQGSHQALLKSQVESLQRAIYDKSQVAVKREFSKRKCYRWTVPKSSIRIPKDISSPLFGFESHTFRCLWKRTSGQNRLFLNAVFGSSPITVQTRFVLLNEDGVMRVFDTECETLMEDQIIGAKEDLGPIEKEQDLIIKLIIAIYKHT</sequence>
<dbReference type="SUPFAM" id="SSF49599">
    <property type="entry name" value="TRAF domain-like"/>
    <property type="match status" value="1"/>
</dbReference>
<feature type="domain" description="TRAF-type" evidence="5">
    <location>
        <begin position="133"/>
        <end position="176"/>
    </location>
</feature>
<dbReference type="GO" id="GO:0008270">
    <property type="term" value="F:zinc ion binding"/>
    <property type="evidence" value="ECO:0007669"/>
    <property type="project" value="UniProtKB-KW"/>
</dbReference>
<protein>
    <recommendedName>
        <fullName evidence="5">TRAF-type domain-containing protein</fullName>
    </recommendedName>
</protein>
<dbReference type="PANTHER" id="PTHR10131">
    <property type="entry name" value="TNF RECEPTOR ASSOCIATED FACTOR"/>
    <property type="match status" value="1"/>
</dbReference>
<dbReference type="Proteomes" id="UP001159428">
    <property type="component" value="Unassembled WGS sequence"/>
</dbReference>
<dbReference type="Gene3D" id="3.30.40.10">
    <property type="entry name" value="Zinc/RING finger domain, C3HC4 (zinc finger)"/>
    <property type="match status" value="3"/>
</dbReference>
<dbReference type="EMBL" id="CALNXJ010000063">
    <property type="protein sequence ID" value="CAH3157161.1"/>
    <property type="molecule type" value="Genomic_DNA"/>
</dbReference>
<feature type="domain" description="TRAF-type" evidence="5">
    <location>
        <begin position="80"/>
        <end position="127"/>
    </location>
</feature>
<evidence type="ECO:0000259" key="5">
    <source>
        <dbReference type="PROSITE" id="PS50145"/>
    </source>
</evidence>
<dbReference type="InterPro" id="IPR001293">
    <property type="entry name" value="Znf_TRAF"/>
</dbReference>
<feature type="zinc finger region" description="TRAF-type" evidence="4">
    <location>
        <begin position="80"/>
        <end position="127"/>
    </location>
</feature>
<evidence type="ECO:0000256" key="2">
    <source>
        <dbReference type="ARBA" id="ARBA00022771"/>
    </source>
</evidence>
<dbReference type="PANTHER" id="PTHR10131:SF94">
    <property type="entry name" value="TNF RECEPTOR-ASSOCIATED FACTOR 4"/>
    <property type="match status" value="1"/>
</dbReference>
<dbReference type="SUPFAM" id="SSF57850">
    <property type="entry name" value="RING/U-box"/>
    <property type="match status" value="1"/>
</dbReference>
<dbReference type="PROSITE" id="PS50145">
    <property type="entry name" value="ZF_TRAF"/>
    <property type="match status" value="2"/>
</dbReference>
<gene>
    <name evidence="6" type="ORF">PMEA_00029876</name>
</gene>
<dbReference type="Pfam" id="PF02176">
    <property type="entry name" value="zf-TRAF"/>
    <property type="match status" value="1"/>
</dbReference>
<comment type="caution">
    <text evidence="6">The sequence shown here is derived from an EMBL/GenBank/DDBJ whole genome shotgun (WGS) entry which is preliminary data.</text>
</comment>
<keyword evidence="7" id="KW-1185">Reference proteome</keyword>
<dbReference type="AlphaFoldDB" id="A0AAU9XUY1"/>
<dbReference type="InterPro" id="IPR013083">
    <property type="entry name" value="Znf_RING/FYVE/PHD"/>
</dbReference>
<name>A0AAU9XUY1_9CNID</name>
<evidence type="ECO:0000256" key="3">
    <source>
        <dbReference type="ARBA" id="ARBA00022833"/>
    </source>
</evidence>
<keyword evidence="2 4" id="KW-0863">Zinc-finger</keyword>
<evidence type="ECO:0000313" key="7">
    <source>
        <dbReference type="Proteomes" id="UP001159428"/>
    </source>
</evidence>
<evidence type="ECO:0000256" key="1">
    <source>
        <dbReference type="ARBA" id="ARBA00022723"/>
    </source>
</evidence>
<evidence type="ECO:0000256" key="4">
    <source>
        <dbReference type="PROSITE-ProRule" id="PRU00207"/>
    </source>
</evidence>
<keyword evidence="3 4" id="KW-0862">Zinc</keyword>
<proteinExistence type="predicted"/>
<evidence type="ECO:0000313" key="6">
    <source>
        <dbReference type="EMBL" id="CAH3157161.1"/>
    </source>
</evidence>